<gene>
    <name evidence="2" type="ORF">PbJCM13498_14780</name>
</gene>
<evidence type="ECO:0008006" key="4">
    <source>
        <dbReference type="Google" id="ProtNLM"/>
    </source>
</evidence>
<comment type="caution">
    <text evidence="2">The sequence shown here is derived from an EMBL/GenBank/DDBJ whole genome shotgun (WGS) entry which is preliminary data.</text>
</comment>
<dbReference type="Proteomes" id="UP000391834">
    <property type="component" value="Unassembled WGS sequence"/>
</dbReference>
<proteinExistence type="predicted"/>
<evidence type="ECO:0000313" key="2">
    <source>
        <dbReference type="EMBL" id="GET32615.1"/>
    </source>
</evidence>
<protein>
    <recommendedName>
        <fullName evidence="4">Glycine zipper family protein</fullName>
    </recommendedName>
</protein>
<sequence>MTFTELNRQPSGREMKNYTQFTELIEELKKRTLPDEMMELINQEIERLNSVSEKDFARQLVKSKAYVVKELEKRLKLVPKSYYRNLWTAIGMAAFGLPIGVVIGQALGNIAYLGVGLPIGLAIGAGVGTQMDKKAKEEGRQLDVVIG</sequence>
<evidence type="ECO:0000256" key="1">
    <source>
        <dbReference type="SAM" id="Phobius"/>
    </source>
</evidence>
<organism evidence="2 3">
    <name type="scientific">Prolixibacter bellariivorans</name>
    <dbReference type="NCBI Taxonomy" id="314319"/>
    <lineage>
        <taxon>Bacteria</taxon>
        <taxon>Pseudomonadati</taxon>
        <taxon>Bacteroidota</taxon>
        <taxon>Bacteroidia</taxon>
        <taxon>Marinilabiliales</taxon>
        <taxon>Prolixibacteraceae</taxon>
        <taxon>Prolixibacter</taxon>
    </lineage>
</organism>
<dbReference type="RefSeq" id="WP_025862462.1">
    <property type="nucleotide sequence ID" value="NZ_BLAX01000001.1"/>
</dbReference>
<dbReference type="AlphaFoldDB" id="A0A5M4AXH8"/>
<name>A0A5M4AXH8_9BACT</name>
<keyword evidence="3" id="KW-1185">Reference proteome</keyword>
<keyword evidence="1" id="KW-0812">Transmembrane</keyword>
<keyword evidence="1" id="KW-0472">Membrane</keyword>
<feature type="transmembrane region" description="Helical" evidence="1">
    <location>
        <begin position="82"/>
        <end position="104"/>
    </location>
</feature>
<keyword evidence="1" id="KW-1133">Transmembrane helix</keyword>
<evidence type="ECO:0000313" key="3">
    <source>
        <dbReference type="Proteomes" id="UP000391834"/>
    </source>
</evidence>
<feature type="transmembrane region" description="Helical" evidence="1">
    <location>
        <begin position="110"/>
        <end position="128"/>
    </location>
</feature>
<accession>A0A5M4AXH8</accession>
<dbReference type="EMBL" id="BLAX01000001">
    <property type="protein sequence ID" value="GET32615.1"/>
    <property type="molecule type" value="Genomic_DNA"/>
</dbReference>
<reference evidence="2 3" key="1">
    <citation type="submission" date="2019-10" db="EMBL/GenBank/DDBJ databases">
        <title>Prolixibacter strains distinguished by the presence of nitrate reductase genes were adept at nitrate-dependent anaerobic corrosion of metallic iron and carbon steel.</title>
        <authorList>
            <person name="Iino T."/>
            <person name="Shono N."/>
            <person name="Ito K."/>
            <person name="Nakamura R."/>
            <person name="Sueoka K."/>
            <person name="Harayama S."/>
            <person name="Ohkuma M."/>
        </authorList>
    </citation>
    <scope>NUCLEOTIDE SEQUENCE [LARGE SCALE GENOMIC DNA]</scope>
    <source>
        <strain evidence="2 3">JCM 13498</strain>
    </source>
</reference>
<dbReference type="OrthoDB" id="769130at2"/>